<evidence type="ECO:0000256" key="3">
    <source>
        <dbReference type="ARBA" id="ARBA00022692"/>
    </source>
</evidence>
<dbReference type="PANTHER" id="PTHR42643:SF30">
    <property type="entry name" value="IONOTROPIC RECEPTOR 40A-RELATED"/>
    <property type="match status" value="1"/>
</dbReference>
<keyword evidence="3 8" id="KW-0812">Transmembrane</keyword>
<dbReference type="PANTHER" id="PTHR42643">
    <property type="entry name" value="IONOTROPIC RECEPTOR 20A-RELATED"/>
    <property type="match status" value="1"/>
</dbReference>
<keyword evidence="7" id="KW-0325">Glycoprotein</keyword>
<proteinExistence type="predicted"/>
<feature type="transmembrane region" description="Helical" evidence="8">
    <location>
        <begin position="341"/>
        <end position="358"/>
    </location>
</feature>
<dbReference type="AlphaFoldDB" id="A0A9P0BI68"/>
<feature type="transmembrane region" description="Helical" evidence="8">
    <location>
        <begin position="315"/>
        <end position="334"/>
    </location>
</feature>
<evidence type="ECO:0000256" key="8">
    <source>
        <dbReference type="SAM" id="Phobius"/>
    </source>
</evidence>
<dbReference type="Proteomes" id="UP001154078">
    <property type="component" value="Chromosome 9"/>
</dbReference>
<evidence type="ECO:0000313" key="9">
    <source>
        <dbReference type="EMBL" id="CAH0563710.1"/>
    </source>
</evidence>
<evidence type="ECO:0000256" key="6">
    <source>
        <dbReference type="ARBA" id="ARBA00023170"/>
    </source>
</evidence>
<organism evidence="9 10">
    <name type="scientific">Brassicogethes aeneus</name>
    <name type="common">Rape pollen beetle</name>
    <name type="synonym">Meligethes aeneus</name>
    <dbReference type="NCBI Taxonomy" id="1431903"/>
    <lineage>
        <taxon>Eukaryota</taxon>
        <taxon>Metazoa</taxon>
        <taxon>Ecdysozoa</taxon>
        <taxon>Arthropoda</taxon>
        <taxon>Hexapoda</taxon>
        <taxon>Insecta</taxon>
        <taxon>Pterygota</taxon>
        <taxon>Neoptera</taxon>
        <taxon>Endopterygota</taxon>
        <taxon>Coleoptera</taxon>
        <taxon>Polyphaga</taxon>
        <taxon>Cucujiformia</taxon>
        <taxon>Nitidulidae</taxon>
        <taxon>Meligethinae</taxon>
        <taxon>Brassicogethes</taxon>
    </lineage>
</organism>
<evidence type="ECO:0000256" key="5">
    <source>
        <dbReference type="ARBA" id="ARBA00023136"/>
    </source>
</evidence>
<dbReference type="EMBL" id="OV121140">
    <property type="protein sequence ID" value="CAH0563710.1"/>
    <property type="molecule type" value="Genomic_DNA"/>
</dbReference>
<feature type="transmembrane region" description="Helical" evidence="8">
    <location>
        <begin position="364"/>
        <end position="386"/>
    </location>
</feature>
<dbReference type="SUPFAM" id="SSF53850">
    <property type="entry name" value="Periplasmic binding protein-like II"/>
    <property type="match status" value="1"/>
</dbReference>
<keyword evidence="5 8" id="KW-0472">Membrane</keyword>
<feature type="transmembrane region" description="Helical" evidence="8">
    <location>
        <begin position="277"/>
        <end position="295"/>
    </location>
</feature>
<evidence type="ECO:0000256" key="2">
    <source>
        <dbReference type="ARBA" id="ARBA00022475"/>
    </source>
</evidence>
<sequence>MLQTSLILMVATNCSIVCIADIFKTYFVERNFVKPISVILDDGGYIEDNILPCFIDDVSQWPLYVTNLTSFNKSFKKSTNSYMNYVVNIRNVEDIRYVITKIKDGDSFWNNEVKLLISMMNYQDKQDFFKTLKSIIQFEDISAIIVTRDEVMVVKGTNCVWNDFNIIDKCNKSVIVVENPPNKTYKALVMPYEPNFLKITNNSLIKYDYFARNGVEYDVLALLSELFDLNVTLVVSGANFKFGGVWENGSIDGVFFKVHQNEYDIFLGNCILTPARLLFFYYTYPVLFGSLYWFVPHNLKENTLDDFNKLADKYALFLLMFFMLFIALSIRIFGGHKMTSTNIVFMLYTVMIGVTYNIPKHRNVRLIISTVIWLNIFANVLFLTALTSNLSNVEYKQTIDSEEDILKSNLDAHVTIPHFFDNSILRSKLKECYRMKECLHMVADRKIAFAVTTINQHYIINNYTDENEIPRIHYIQAKIALTSLTFFMRRGFPLYQQFSKKLIQLGDAGFVTKFHKDVESRHFYEKLTESGDIKLKHLQNLFILLIMIYALSFLILLLEIVLKKNDKNP</sequence>
<evidence type="ECO:0000256" key="7">
    <source>
        <dbReference type="ARBA" id="ARBA00023180"/>
    </source>
</evidence>
<accession>A0A9P0BI68</accession>
<keyword evidence="6" id="KW-0675">Receptor</keyword>
<evidence type="ECO:0000313" key="10">
    <source>
        <dbReference type="Proteomes" id="UP001154078"/>
    </source>
</evidence>
<comment type="subcellular location">
    <subcellularLocation>
        <location evidence="1">Cell membrane</location>
        <topology evidence="1">Multi-pass membrane protein</topology>
    </subcellularLocation>
</comment>
<dbReference type="GO" id="GO:0005886">
    <property type="term" value="C:plasma membrane"/>
    <property type="evidence" value="ECO:0007669"/>
    <property type="project" value="UniProtKB-SubCell"/>
</dbReference>
<evidence type="ECO:0000256" key="4">
    <source>
        <dbReference type="ARBA" id="ARBA00022989"/>
    </source>
</evidence>
<name>A0A9P0BI68_BRAAE</name>
<dbReference type="Gene3D" id="3.40.190.10">
    <property type="entry name" value="Periplasmic binding protein-like II"/>
    <property type="match status" value="1"/>
</dbReference>
<dbReference type="OrthoDB" id="6506757at2759"/>
<keyword evidence="2" id="KW-1003">Cell membrane</keyword>
<protein>
    <submittedName>
        <fullName evidence="9">Uncharacterized protein</fullName>
    </submittedName>
</protein>
<gene>
    <name evidence="9" type="ORF">MELIAE_LOCUS12461</name>
</gene>
<keyword evidence="10" id="KW-1185">Reference proteome</keyword>
<evidence type="ECO:0000256" key="1">
    <source>
        <dbReference type="ARBA" id="ARBA00004651"/>
    </source>
</evidence>
<reference evidence="9" key="1">
    <citation type="submission" date="2021-12" db="EMBL/GenBank/DDBJ databases">
        <authorList>
            <person name="King R."/>
        </authorList>
    </citation>
    <scope>NUCLEOTIDE SEQUENCE</scope>
</reference>
<feature type="transmembrane region" description="Helical" evidence="8">
    <location>
        <begin position="6"/>
        <end position="27"/>
    </location>
</feature>
<dbReference type="InterPro" id="IPR052192">
    <property type="entry name" value="Insect_Ionotropic_Sensory_Rcpt"/>
</dbReference>
<keyword evidence="4 8" id="KW-1133">Transmembrane helix</keyword>
<feature type="transmembrane region" description="Helical" evidence="8">
    <location>
        <begin position="541"/>
        <end position="562"/>
    </location>
</feature>